<organism evidence="5 6">
    <name type="scientific">Ureaplasma ceti</name>
    <dbReference type="NCBI Taxonomy" id="3119530"/>
    <lineage>
        <taxon>Bacteria</taxon>
        <taxon>Bacillati</taxon>
        <taxon>Mycoplasmatota</taxon>
        <taxon>Mycoplasmoidales</taxon>
        <taxon>Mycoplasmoidaceae</taxon>
        <taxon>Ureaplasma</taxon>
    </lineage>
</organism>
<dbReference type="GO" id="GO:0016787">
    <property type="term" value="F:hydrolase activity"/>
    <property type="evidence" value="ECO:0007669"/>
    <property type="project" value="UniProtKB-KW"/>
</dbReference>
<comment type="similarity">
    <text evidence="1">Belongs to the lipase/esterase LIP3/BchO family.</text>
</comment>
<comment type="caution">
    <text evidence="5">The sequence shown here is derived from an EMBL/GenBank/DDBJ whole genome shotgun (WGS) entry which is preliminary data.</text>
</comment>
<dbReference type="Pfam" id="PF00561">
    <property type="entry name" value="Abhydrolase_1"/>
    <property type="match status" value="1"/>
</dbReference>
<evidence type="ECO:0000313" key="5">
    <source>
        <dbReference type="EMBL" id="GAA5414867.1"/>
    </source>
</evidence>
<feature type="domain" description="AB hydrolase-1" evidence="4">
    <location>
        <begin position="24"/>
        <end position="254"/>
    </location>
</feature>
<evidence type="ECO:0000256" key="3">
    <source>
        <dbReference type="ARBA" id="ARBA00022801"/>
    </source>
</evidence>
<dbReference type="PANTHER" id="PTHR43798">
    <property type="entry name" value="MONOACYLGLYCEROL LIPASE"/>
    <property type="match status" value="1"/>
</dbReference>
<dbReference type="SUPFAM" id="SSF53474">
    <property type="entry name" value="alpha/beta-Hydrolases"/>
    <property type="match status" value="1"/>
</dbReference>
<dbReference type="Gene3D" id="3.40.50.1820">
    <property type="entry name" value="alpha/beta hydrolase"/>
    <property type="match status" value="1"/>
</dbReference>
<keyword evidence="2" id="KW-0719">Serine esterase</keyword>
<keyword evidence="3 5" id="KW-0378">Hydrolase</keyword>
<dbReference type="PANTHER" id="PTHR43798:SF33">
    <property type="entry name" value="HYDROLASE, PUTATIVE (AFU_ORTHOLOGUE AFUA_2G14860)-RELATED"/>
    <property type="match status" value="1"/>
</dbReference>
<gene>
    <name evidence="5" type="ORF">UREOM_5780</name>
</gene>
<dbReference type="Proteomes" id="UP001449582">
    <property type="component" value="Unassembled WGS sequence"/>
</dbReference>
<dbReference type="InterPro" id="IPR000073">
    <property type="entry name" value="AB_hydrolase_1"/>
</dbReference>
<dbReference type="InterPro" id="IPR050266">
    <property type="entry name" value="AB_hydrolase_sf"/>
</dbReference>
<evidence type="ECO:0000256" key="2">
    <source>
        <dbReference type="ARBA" id="ARBA00022487"/>
    </source>
</evidence>
<evidence type="ECO:0000313" key="6">
    <source>
        <dbReference type="Proteomes" id="UP001449582"/>
    </source>
</evidence>
<evidence type="ECO:0000256" key="1">
    <source>
        <dbReference type="ARBA" id="ARBA00006989"/>
    </source>
</evidence>
<protein>
    <submittedName>
        <fullName evidence="5">Alpha/beta hydrolase</fullName>
    </submittedName>
</protein>
<dbReference type="PRINTS" id="PR00111">
    <property type="entry name" value="ABHYDROLASE"/>
</dbReference>
<name>A0ABP9U9K1_9BACT</name>
<dbReference type="RefSeq" id="WP_353290028.1">
    <property type="nucleotide sequence ID" value="NZ_BAABQM010000004.1"/>
</dbReference>
<dbReference type="InterPro" id="IPR029058">
    <property type="entry name" value="AB_hydrolase_fold"/>
</dbReference>
<dbReference type="EMBL" id="BAABQM010000004">
    <property type="protein sequence ID" value="GAA5414867.1"/>
    <property type="molecule type" value="Genomic_DNA"/>
</dbReference>
<proteinExistence type="inferred from homology"/>
<sequence>MEIISSKNFKYKYIPCRTEQKLGSVVFCHGYATNSDYFDEIAKKLALNYDYYAIELEGMGVTPTDPSVNLTPKLYSLQLAELIRDVLNLQDVILIGHSMGGGVVGMTSNLIPERIKLLVMVSPMNSSLHVKLLNSFKLTPTNLAKAWEASYIVYKDPYKIFPDGPSSPNLKLMMETQIEIKKHTKNLYRSMNAPLNWIRLRKSEKHISVPTALIVAEDDQIIDAKFAIRRLTKNPNVKPFIIYNSGHVPFVDEPEQFYTVLHHIITTIEKDGEL</sequence>
<accession>A0ABP9U9K1</accession>
<evidence type="ECO:0000259" key="4">
    <source>
        <dbReference type="Pfam" id="PF00561"/>
    </source>
</evidence>
<reference evidence="5" key="1">
    <citation type="submission" date="2024-02" db="EMBL/GenBank/DDBJ databases">
        <title>Draft genome sequence of new strains in genus Ureaplasma.</title>
        <authorList>
            <person name="Nakajima Y."/>
            <person name="Segawa T."/>
        </authorList>
    </citation>
    <scope>NUCLEOTIDE SEQUENCE [LARGE SCALE GENOMIC DNA]</scope>
    <source>
        <strain evidence="5">OM1</strain>
    </source>
</reference>
<keyword evidence="6" id="KW-1185">Reference proteome</keyword>